<accession>A0ABV1E883</accession>
<dbReference type="Proteomes" id="UP001464378">
    <property type="component" value="Unassembled WGS sequence"/>
</dbReference>
<dbReference type="EMBL" id="JBBMFK010000012">
    <property type="protein sequence ID" value="MEQ2443524.1"/>
    <property type="molecule type" value="Genomic_DNA"/>
</dbReference>
<dbReference type="RefSeq" id="WP_294518243.1">
    <property type="nucleotide sequence ID" value="NZ_JBBMFK010000012.1"/>
</dbReference>
<evidence type="ECO:0000313" key="2">
    <source>
        <dbReference type="Proteomes" id="UP001464378"/>
    </source>
</evidence>
<proteinExistence type="predicted"/>
<gene>
    <name evidence="1" type="ORF">WMO64_08570</name>
</gene>
<organism evidence="1 2">
    <name type="scientific">Pseudoflavonifractor intestinihominis</name>
    <dbReference type="NCBI Taxonomy" id="3133171"/>
    <lineage>
        <taxon>Bacteria</taxon>
        <taxon>Bacillati</taxon>
        <taxon>Bacillota</taxon>
        <taxon>Clostridia</taxon>
        <taxon>Eubacteriales</taxon>
        <taxon>Oscillospiraceae</taxon>
        <taxon>Pseudoflavonifractor</taxon>
    </lineage>
</organism>
<keyword evidence="2" id="KW-1185">Reference proteome</keyword>
<name>A0ABV1E883_9FIRM</name>
<sequence length="163" mass="17615">MIELIRDWLVGITCGAIIVALADGLSPNGTVRKIGRLTGSLVLVLAMIQPVLRIDSRTLAGILTEYRVEAMGTVDTLEEENGRLMKDIIADETSAYILDKAEELGVVCQVRVTAWTESGDYPVPDGVEITGDLTQGEQAALTRVIAAELAIPAERQCYVEDVE</sequence>
<comment type="caution">
    <text evidence="1">The sequence shown here is derived from an EMBL/GenBank/DDBJ whole genome shotgun (WGS) entry which is preliminary data.</text>
</comment>
<reference evidence="1 2" key="1">
    <citation type="submission" date="2024-03" db="EMBL/GenBank/DDBJ databases">
        <title>Human intestinal bacterial collection.</title>
        <authorList>
            <person name="Pauvert C."/>
            <person name="Hitch T.C.A."/>
            <person name="Clavel T."/>
        </authorList>
    </citation>
    <scope>NUCLEOTIDE SEQUENCE [LARGE SCALE GENOMIC DNA]</scope>
    <source>
        <strain evidence="1 2">CLA-AP-H29</strain>
    </source>
</reference>
<evidence type="ECO:0000313" key="1">
    <source>
        <dbReference type="EMBL" id="MEQ2443524.1"/>
    </source>
</evidence>
<protein>
    <submittedName>
        <fullName evidence="1">Stage III sporulation protein AF</fullName>
    </submittedName>
</protein>